<dbReference type="InterPro" id="IPR009057">
    <property type="entry name" value="Homeodomain-like_sf"/>
</dbReference>
<dbReference type="Gene3D" id="1.10.10.10">
    <property type="entry name" value="Winged helix-like DNA-binding domain superfamily/Winged helix DNA-binding domain"/>
    <property type="match status" value="1"/>
</dbReference>
<dbReference type="PANTHER" id="PTHR30514:SF1">
    <property type="entry name" value="HTH-TYPE TRANSCRIPTIONAL REGULATOR HEXR-RELATED"/>
    <property type="match status" value="1"/>
</dbReference>
<feature type="domain" description="SIS" evidence="5">
    <location>
        <begin position="128"/>
        <end position="268"/>
    </location>
</feature>
<keyword evidence="3" id="KW-0804">Transcription</keyword>
<dbReference type="GO" id="GO:0097367">
    <property type="term" value="F:carbohydrate derivative binding"/>
    <property type="evidence" value="ECO:0007669"/>
    <property type="project" value="InterPro"/>
</dbReference>
<dbReference type="PROSITE" id="PS51071">
    <property type="entry name" value="HTH_RPIR"/>
    <property type="match status" value="1"/>
</dbReference>
<dbReference type="SUPFAM" id="SSF53697">
    <property type="entry name" value="SIS domain"/>
    <property type="match status" value="1"/>
</dbReference>
<name>A0A7G8TG08_9FIRM</name>
<dbReference type="InterPro" id="IPR046348">
    <property type="entry name" value="SIS_dom_sf"/>
</dbReference>
<keyword evidence="2" id="KW-0238">DNA-binding</keyword>
<protein>
    <submittedName>
        <fullName evidence="6">MurR/RpiR family transcriptional regulator</fullName>
    </submittedName>
</protein>
<dbReference type="InterPro" id="IPR036388">
    <property type="entry name" value="WH-like_DNA-bd_sf"/>
</dbReference>
<dbReference type="EMBL" id="CP060286">
    <property type="protein sequence ID" value="QNK42549.1"/>
    <property type="molecule type" value="Genomic_DNA"/>
</dbReference>
<dbReference type="InterPro" id="IPR001347">
    <property type="entry name" value="SIS_dom"/>
</dbReference>
<dbReference type="SUPFAM" id="SSF46689">
    <property type="entry name" value="Homeodomain-like"/>
    <property type="match status" value="1"/>
</dbReference>
<feature type="domain" description="HTH rpiR-type" evidence="4">
    <location>
        <begin position="4"/>
        <end position="80"/>
    </location>
</feature>
<evidence type="ECO:0000259" key="5">
    <source>
        <dbReference type="PROSITE" id="PS51464"/>
    </source>
</evidence>
<organism evidence="6 7">
    <name type="scientific">Caproicibacter fermentans</name>
    <dbReference type="NCBI Taxonomy" id="2576756"/>
    <lineage>
        <taxon>Bacteria</taxon>
        <taxon>Bacillati</taxon>
        <taxon>Bacillota</taxon>
        <taxon>Clostridia</taxon>
        <taxon>Eubacteriales</taxon>
        <taxon>Acutalibacteraceae</taxon>
        <taxon>Caproicibacter</taxon>
    </lineage>
</organism>
<dbReference type="PANTHER" id="PTHR30514">
    <property type="entry name" value="GLUCOKINASE"/>
    <property type="match status" value="1"/>
</dbReference>
<evidence type="ECO:0000259" key="4">
    <source>
        <dbReference type="PROSITE" id="PS51071"/>
    </source>
</evidence>
<dbReference type="InterPro" id="IPR047640">
    <property type="entry name" value="RpiR-like"/>
</dbReference>
<dbReference type="InterPro" id="IPR000281">
    <property type="entry name" value="HTH_RpiR"/>
</dbReference>
<keyword evidence="1" id="KW-0805">Transcription regulation</keyword>
<sequence length="286" mass="31762">MMLYDIFAKIKSCDKVFTKAERKVANFVLEFPREALYMSITDLASRCGVGDTSVFRFCKTLKLNGYQDFKMTLAQSLSSSEGAYSMTLSDEINLGDSTDEVCQKLLRTDIDALNQTLDRMDPNDIQRAVDMIKNARMIHFFGVGSSGITALEAKNKFARILPNVASAQDSHMQAMSSALLNEHDLAIAFSYSGSTKDVLEILKRAKQNKAKTICVTHYAESPMTAYADIVLLCSANEGPFQGGSLSAKVAQLYLLDVLYTEYFKQNFAICDYNKKLTTQSIASKLL</sequence>
<dbReference type="AlphaFoldDB" id="A0A7G8TG08"/>
<dbReference type="PROSITE" id="PS51464">
    <property type="entry name" value="SIS"/>
    <property type="match status" value="1"/>
</dbReference>
<proteinExistence type="predicted"/>
<evidence type="ECO:0000313" key="6">
    <source>
        <dbReference type="EMBL" id="QNK42549.1"/>
    </source>
</evidence>
<dbReference type="KEGG" id="cfem:HCR03_07215"/>
<dbReference type="GO" id="GO:1901135">
    <property type="term" value="P:carbohydrate derivative metabolic process"/>
    <property type="evidence" value="ECO:0007669"/>
    <property type="project" value="InterPro"/>
</dbReference>
<dbReference type="Proteomes" id="UP000515909">
    <property type="component" value="Chromosome"/>
</dbReference>
<evidence type="ECO:0000256" key="3">
    <source>
        <dbReference type="ARBA" id="ARBA00023163"/>
    </source>
</evidence>
<evidence type="ECO:0000313" key="7">
    <source>
        <dbReference type="Proteomes" id="UP000515909"/>
    </source>
</evidence>
<dbReference type="CDD" id="cd05013">
    <property type="entry name" value="SIS_RpiR"/>
    <property type="match status" value="1"/>
</dbReference>
<dbReference type="Pfam" id="PF01418">
    <property type="entry name" value="HTH_6"/>
    <property type="match status" value="1"/>
</dbReference>
<reference evidence="6 7" key="1">
    <citation type="submission" date="2020-08" db="EMBL/GenBank/DDBJ databases">
        <title>The isolate Caproiciproducens sp. 7D4C2 produces n-caproate at mildly acidic conditions from hexoses: genome and rBOX comparison with related strains and chain-elongating bacteria.</title>
        <authorList>
            <person name="Esquivel-Elizondo S."/>
            <person name="Bagci C."/>
            <person name="Temovska M."/>
            <person name="Jeon B.S."/>
            <person name="Bessarab I."/>
            <person name="Williams R.B.H."/>
            <person name="Huson D.H."/>
            <person name="Angenent L.T."/>
        </authorList>
    </citation>
    <scope>NUCLEOTIDE SEQUENCE [LARGE SCALE GENOMIC DNA]</scope>
    <source>
        <strain evidence="6 7">7D4C2</strain>
    </source>
</reference>
<evidence type="ECO:0000256" key="2">
    <source>
        <dbReference type="ARBA" id="ARBA00023125"/>
    </source>
</evidence>
<dbReference type="Pfam" id="PF01380">
    <property type="entry name" value="SIS"/>
    <property type="match status" value="1"/>
</dbReference>
<gene>
    <name evidence="6" type="ORF">HCR03_07215</name>
</gene>
<dbReference type="InterPro" id="IPR035472">
    <property type="entry name" value="RpiR-like_SIS"/>
</dbReference>
<evidence type="ECO:0000256" key="1">
    <source>
        <dbReference type="ARBA" id="ARBA00023015"/>
    </source>
</evidence>
<dbReference type="Gene3D" id="3.40.50.10490">
    <property type="entry name" value="Glucose-6-phosphate isomerase like protein, domain 1"/>
    <property type="match status" value="1"/>
</dbReference>
<accession>A0A7G8TG08</accession>
<dbReference type="GO" id="GO:0003677">
    <property type="term" value="F:DNA binding"/>
    <property type="evidence" value="ECO:0007669"/>
    <property type="project" value="UniProtKB-KW"/>
</dbReference>
<dbReference type="GO" id="GO:0003700">
    <property type="term" value="F:DNA-binding transcription factor activity"/>
    <property type="evidence" value="ECO:0007669"/>
    <property type="project" value="InterPro"/>
</dbReference>